<dbReference type="EMBL" id="AJWZ01008134">
    <property type="protein sequence ID" value="EKC54978.1"/>
    <property type="molecule type" value="Genomic_DNA"/>
</dbReference>
<sequence>MKMRMILPMMLIAVLPLGADAQNKSGLVMSNLDKTVKPADSFYQFATGGWQKNNPLP</sequence>
<protein>
    <submittedName>
        <fullName evidence="1">Metalloendopeptidase PepO</fullName>
    </submittedName>
</protein>
<proteinExistence type="predicted"/>
<dbReference type="GO" id="GO:0008237">
    <property type="term" value="F:metallopeptidase activity"/>
    <property type="evidence" value="ECO:0007669"/>
    <property type="project" value="InterPro"/>
</dbReference>
<dbReference type="AlphaFoldDB" id="K1SC08"/>
<dbReference type="InterPro" id="IPR024079">
    <property type="entry name" value="MetalloPept_cat_dom_sf"/>
</dbReference>
<evidence type="ECO:0000313" key="1">
    <source>
        <dbReference type="EMBL" id="EKC54978.1"/>
    </source>
</evidence>
<comment type="caution">
    <text evidence="1">The sequence shown here is derived from an EMBL/GenBank/DDBJ whole genome shotgun (WGS) entry which is preliminary data.</text>
</comment>
<dbReference type="SUPFAM" id="SSF55486">
    <property type="entry name" value="Metalloproteases ('zincins'), catalytic domain"/>
    <property type="match status" value="1"/>
</dbReference>
<name>K1SC08_9ZZZZ</name>
<gene>
    <name evidence="1" type="ORF">OBE_11791</name>
</gene>
<organism evidence="1">
    <name type="scientific">human gut metagenome</name>
    <dbReference type="NCBI Taxonomy" id="408170"/>
    <lineage>
        <taxon>unclassified sequences</taxon>
        <taxon>metagenomes</taxon>
        <taxon>organismal metagenomes</taxon>
    </lineage>
</organism>
<accession>K1SC08</accession>
<reference evidence="1" key="1">
    <citation type="journal article" date="2013" name="Environ. Microbiol.">
        <title>Microbiota from the distal guts of lean and obese adolescents exhibit partial functional redundancy besides clear differences in community structure.</title>
        <authorList>
            <person name="Ferrer M."/>
            <person name="Ruiz A."/>
            <person name="Lanza F."/>
            <person name="Haange S.B."/>
            <person name="Oberbach A."/>
            <person name="Till H."/>
            <person name="Bargiela R."/>
            <person name="Campoy C."/>
            <person name="Segura M.T."/>
            <person name="Richter M."/>
            <person name="von Bergen M."/>
            <person name="Seifert J."/>
            <person name="Suarez A."/>
        </authorList>
    </citation>
    <scope>NUCLEOTIDE SEQUENCE</scope>
</reference>
<dbReference type="Gene3D" id="3.40.390.10">
    <property type="entry name" value="Collagenase (Catalytic Domain)"/>
    <property type="match status" value="1"/>
</dbReference>
<feature type="non-terminal residue" evidence="1">
    <location>
        <position position="57"/>
    </location>
</feature>